<feature type="transmembrane region" description="Helical" evidence="2">
    <location>
        <begin position="2780"/>
        <end position="2804"/>
    </location>
</feature>
<feature type="transmembrane region" description="Helical" evidence="2">
    <location>
        <begin position="2890"/>
        <end position="2911"/>
    </location>
</feature>
<evidence type="ECO:0000313" key="4">
    <source>
        <dbReference type="EMBL" id="CAD8128225.1"/>
    </source>
</evidence>
<feature type="transmembrane region" description="Helical" evidence="2">
    <location>
        <begin position="2923"/>
        <end position="2948"/>
    </location>
</feature>
<name>A0A8S1RN34_9CILI</name>
<comment type="caution">
    <text evidence="4">The sequence shown here is derived from an EMBL/GenBank/DDBJ whole genome shotgun (WGS) entry which is preliminary data.</text>
</comment>
<dbReference type="CDD" id="cd00064">
    <property type="entry name" value="FU"/>
    <property type="match status" value="1"/>
</dbReference>
<dbReference type="PANTHER" id="PTHR11319">
    <property type="entry name" value="G PROTEIN-COUPLED RECEPTOR-RELATED"/>
    <property type="match status" value="1"/>
</dbReference>
<dbReference type="OrthoDB" id="77931at2759"/>
<dbReference type="InterPro" id="IPR006212">
    <property type="entry name" value="Furin_repeat"/>
</dbReference>
<gene>
    <name evidence="4" type="ORF">PSON_ATCC_30995.1.T1840056</name>
</gene>
<feature type="chain" id="PRO_5035767443" evidence="3">
    <location>
        <begin position="23"/>
        <end position="3097"/>
    </location>
</feature>
<evidence type="ECO:0000256" key="2">
    <source>
        <dbReference type="SAM" id="Phobius"/>
    </source>
</evidence>
<feature type="signal peptide" evidence="3">
    <location>
        <begin position="1"/>
        <end position="22"/>
    </location>
</feature>
<keyword evidence="2" id="KW-0472">Membrane</keyword>
<feature type="region of interest" description="Disordered" evidence="1">
    <location>
        <begin position="3029"/>
        <end position="3054"/>
    </location>
</feature>
<evidence type="ECO:0000313" key="5">
    <source>
        <dbReference type="Proteomes" id="UP000692954"/>
    </source>
</evidence>
<feature type="transmembrane region" description="Helical" evidence="2">
    <location>
        <begin position="2860"/>
        <end position="2878"/>
    </location>
</feature>
<dbReference type="Proteomes" id="UP000692954">
    <property type="component" value="Unassembled WGS sequence"/>
</dbReference>
<feature type="transmembrane region" description="Helical" evidence="2">
    <location>
        <begin position="2705"/>
        <end position="2723"/>
    </location>
</feature>
<feature type="transmembrane region" description="Helical" evidence="2">
    <location>
        <begin position="2583"/>
        <end position="2605"/>
    </location>
</feature>
<keyword evidence="5" id="KW-1185">Reference proteome</keyword>
<sequence length="3097" mass="355145">MLKINLSLLITILLTCLKHVNSSCNYIGSGSTILSLTNPEQEIDVKLENRILNSKENVGYGLWLKYQPFIPISDISYSGKGYQSTKETKFNVLTLYIQIDSQTQTITHNIFYSFKKSTGTLVFNFEYENYEGRWILFYFYCNLSSEFTIIGFYEQEQTIKKKTQIVSDMPAYVQWMRHTIGGKQDIINQLGEYLKLSQFKGRISSLFTQGPVNIFDNLESFLLDCEIESECLGSNYQLSSNNQALLGLSYSNGTTSLFEYPIYVIKGWIKLSLLEQSTLDTVIFRITINQNYQNDMDIGDKDIYLQYHQSRLPASNGFSITTYSYNFPSIEKYTSSSTDIIKELGPQYFELLIKWHYIQYEVGTSNNEGQPLFTIYFPSLLQKKKTFKWSSQIKHFTGTIMYYQVGGDQYSRNYMEGYISDLQLTSYCVTPTITLSPNCHYSCLTCDGPNSNNCLSCPIDSQRIQSVTQKICTCKKKYVDIENEPICKPVSDIFPLMTEVELELKCDYQGYDICTVDKKECSFGYFLYDNFCLQCPGYSSFSTRSVIQCSNCLFYPATFPQTFTCFQDTITYENDEDFSYYTVKRQDRDIEFYNVVQNLNGIYELSLKYGFKSSNTCKEGYYLFNGNCISCIKGCKICQHVQVCQICFTGYVLTKDFQCDQCQGCEDCYISNEQVLCNTCKLGTYLSSESICLSCGQNCSSCDSNGICYYCEDPSKYFQTFDGHNCLTCSITNCIYCYQYYIKEGITYTTLDINQEVLKPEQQQFLIGCALCQPNLYFNQVTLTCEEKPITLSTNPIPPTEPSTGGGGGGGGGDFSNQMDDCTFGIITNSSGDNFCLISLTNKSAIQNTDCQSISNCQQCIEEYSLTITFCILCAEGFYSSILNGECLKCDSNCKTCIQQSQTYQDYWKWNIKAYYKYIFNKDDSHPFETYAVQTFQNNFEIICTSCPLGFMLYQNACIKDCDIECTQCEIINGVATCIQCLETPYGFLKSQDSNGECLACPSNCGACLERTNKEIQLFNPYFLSTQKNEKYARICYEKFNLDSPEGQYFNDQLLKTITFCETFNKCYYQVILVQNVYCSYNHYNTTANQLSEQNLIAFKMKNIFIDDLFHKKYLSSVETQGLFQYLNEKVIREVIFEYTFISNNNEVCTIPSFSQLFSKIQQNVFSVQTLDVKFIGQQNPTTITLESILTLSNFTTITFQNIQFDTAKPINSNNWQTAISLENTAFSLNLIFQDCIFTTKNSTPTLYEFYFHSEYGYSLIMINLTIKDFKVINSEMFSFTSNSRFLPKRLIVSDLKIINSYFLRTDFFFFETKLDNLLFDIQIQKINITNTTFENSCFIKTQTQLQNDIGVVLIKEMELKAVIIKEQSSLLKIQGASSFQLKGLNMLDSIISSSSYLYLCNIFQLQNIHIKNVTIINSTIFSNDVDYSQSYDALINAAQVSIINCQIENVYYNSQQAILKLVQLEKLSEFNVSIQQFSLQKSLITVKIENNYISYQQSIIYIECQICILEDVEILRGYGLPELTILDSQSIFLNNIIFTQSMLYHSKTLHSSVDCIFKYAYDQMFFFLYIGLYQNITINNLQLTDSITYNNPFIIIKGYDLMEKIQNEFISITNSKFESNMLIITKTNRASSIIQFYSEQICKINLNRVNFNYNHLNEYIQDLSRQSSSTLFLQLQQGEIIIENSVFKQNLVTNATDSILYLKAINVLFQNIQFYKNNILQLSIIKRNLLLFDDYQEIDGLSLVNAFPINSKSGNGLIITNILTINCTSVDNSFSQYGGGFYIVAQGTGTINILNSMFQNTQTALSSSSFSTGGCLYIDAQLSKLNLQIVSTSIEKSFSRVEGGGLYIIPSQQQNQINLQNLTIKNCFSIRYSFLSYLLSNLQSINSNVQFDGIEFIVTQAGFMKYLSLLESPTEDDLDSIRNNNPLIKIKYGTVKIVNCSFISTHIQFLLDIEQATNILLKDITITNSTILFSPLMRLSLRQQWSGNILLINIKVNNVKQYFNYSDSECLISTFLTIQSLTCKVGIPEIDPIIEDYNTSLQLEYQQVCNLNQVYKNTTYNFSLFEIDNLNSSHFLQVEGLNFNSIQCKSCQYGIFRIKGIFETPNENILFNQVQIFDSECGQTGCLSLIQSVDEPFLRSDLLQINNRRQLQKHEYTQLIEKLDHQAIIMNSKFVNNNAIYGGSIFIVQTKTIFNKCLFQKNKADLGGAIYYFSNQSSILIFDSEIIDNSAQIAGGLYLNKQQLQKTVQLDVFLSNNNSTLFGSDVFENPRSLTISVDGGQTFLTKIIVKKNVSTIVERIIVTPYKILGQSEKSKFLTFPSGRKISTYQYFDQYTSEYIPYNLTFRIIALNKYNTQEKKLAGSTCTITPTILNFTNEEIKQELIGSLSYSKVKFNDLSGDYNLDDLTIYFNPTYEDDIILRLNIQCDIVSIPEYQDTAPYLIKNYLTNYNLQVDIKTFQCQLGEFLNTTSGACTLCDIIQNQYQVQWSAQSCSYKDDLKMKSIESSMIELRENYWRAYYYSQTIEHCYHLVENCQGGWSPGDKSCILGHVGALCEQCDLYDTRGDGSFSVSSSYSCGNCDSIVGNVLTVFFISIWTLISILMSVTSTVQMIEEFIVGLRLKAFGVTVVIKQASTAILIKVFTNYLQIISTIATFQLQVPSGLASIVNSVGNPIESMAYSLDCFLINISDILIIYFRIIWSLLMASSYITVFFSLGGMAIITNSIKFKFSFITTALIYVFIYLQPNLIGGLISLVSYRIISDEYWIQGNVAYRYDTYQHFKWLLTFCFPLLFFFGGIMPTYLWYGVRKNKHRLDITKVRQIWGYLYNEYKLHAYYWETIKILQKELIIIVLAYYEDHIPIKASLVFLVLFGYSFLTTAKKPYMTGDLNYLDTQSTIVCAVSIILGSSIYTAQQSNLQEIVWPFYIIIGILNALFVVQMLIKILFAYFVKLHDQIDQVKEFIISHFPNIVRRHPFISELFESRKRQQDRVKGRFAKIRAYLIVQARQILEFKKLNNLDIPARIKTELQDSQEAIQEKNEQKSGIHSLNSPASICPSDKLDYKVDAQFKKPKSPKIYPEFPIRYISQDSLKSSFQQSQS</sequence>
<organism evidence="4 5">
    <name type="scientific">Paramecium sonneborni</name>
    <dbReference type="NCBI Taxonomy" id="65129"/>
    <lineage>
        <taxon>Eukaryota</taxon>
        <taxon>Sar</taxon>
        <taxon>Alveolata</taxon>
        <taxon>Ciliophora</taxon>
        <taxon>Intramacronucleata</taxon>
        <taxon>Oligohymenophorea</taxon>
        <taxon>Peniculida</taxon>
        <taxon>Parameciidae</taxon>
        <taxon>Paramecium</taxon>
    </lineage>
</organism>
<dbReference type="PANTHER" id="PTHR11319:SF35">
    <property type="entry name" value="OUTER MEMBRANE PROTEIN PMPC-RELATED"/>
    <property type="match status" value="1"/>
</dbReference>
<reference evidence="4" key="1">
    <citation type="submission" date="2021-01" db="EMBL/GenBank/DDBJ databases">
        <authorList>
            <consortium name="Genoscope - CEA"/>
            <person name="William W."/>
        </authorList>
    </citation>
    <scope>NUCLEOTIDE SEQUENCE</scope>
</reference>
<dbReference type="EMBL" id="CAJJDN010000184">
    <property type="protein sequence ID" value="CAD8128225.1"/>
    <property type="molecule type" value="Genomic_DNA"/>
</dbReference>
<keyword evidence="2" id="KW-0812">Transmembrane</keyword>
<protein>
    <submittedName>
        <fullName evidence="4">Uncharacterized protein</fullName>
    </submittedName>
</protein>
<evidence type="ECO:0000256" key="1">
    <source>
        <dbReference type="SAM" id="MobiDB-lite"/>
    </source>
</evidence>
<keyword evidence="2" id="KW-1133">Transmembrane helix</keyword>
<accession>A0A8S1RN34</accession>
<keyword evidence="3" id="KW-0732">Signal</keyword>
<proteinExistence type="predicted"/>
<evidence type="ECO:0000256" key="3">
    <source>
        <dbReference type="SAM" id="SignalP"/>
    </source>
</evidence>
<feature type="transmembrane region" description="Helical" evidence="2">
    <location>
        <begin position="2735"/>
        <end position="2760"/>
    </location>
</feature>